<comment type="similarity">
    <text evidence="4">Belongs to the 2H phosphoesterase superfamily. CNPase family.</text>
</comment>
<evidence type="ECO:0000256" key="9">
    <source>
        <dbReference type="ARBA" id="ARBA00022553"/>
    </source>
</evidence>
<evidence type="ECO:0000256" key="7">
    <source>
        <dbReference type="ARBA" id="ARBA00014478"/>
    </source>
</evidence>
<gene>
    <name evidence="18" type="primary">CNP</name>
    <name evidence="18" type="synonym">LOC109898418</name>
</gene>
<name>A0A8C7KMD5_ONCKI</name>
<dbReference type="Pfam" id="PF05881">
    <property type="entry name" value="CNPase"/>
    <property type="match status" value="1"/>
</dbReference>
<evidence type="ECO:0000256" key="4">
    <source>
        <dbReference type="ARBA" id="ARBA00008662"/>
    </source>
</evidence>
<dbReference type="PANTHER" id="PTHR10156">
    <property type="entry name" value="2',3'-CYCLIC-NUCLEOTIDE 3'-PHOSPHODIESTERASE"/>
    <property type="match status" value="1"/>
</dbReference>
<evidence type="ECO:0000256" key="12">
    <source>
        <dbReference type="ARBA" id="ARBA00023136"/>
    </source>
</evidence>
<evidence type="ECO:0000256" key="11">
    <source>
        <dbReference type="ARBA" id="ARBA00022884"/>
    </source>
</evidence>
<accession>A0A8C7KMD5</accession>
<evidence type="ECO:0000259" key="17">
    <source>
        <dbReference type="SMART" id="SM00382"/>
    </source>
</evidence>
<evidence type="ECO:0000256" key="1">
    <source>
        <dbReference type="ARBA" id="ARBA00000610"/>
    </source>
</evidence>
<keyword evidence="10" id="KW-0378">Hydrolase</keyword>
<keyword evidence="12" id="KW-0472">Membrane</keyword>
<feature type="compositionally biased region" description="Basic and acidic residues" evidence="16">
    <location>
        <begin position="185"/>
        <end position="202"/>
    </location>
</feature>
<evidence type="ECO:0000313" key="19">
    <source>
        <dbReference type="Proteomes" id="UP000694557"/>
    </source>
</evidence>
<dbReference type="InterPro" id="IPR009097">
    <property type="entry name" value="Cyclic_Pdiesterase"/>
</dbReference>
<sequence>MDAEQNQVLDTASETREQQETGAGDCPQSQLDSPIDPAESPVNGQEMERLPDMLTESGMSEEMQETAPKAEKSPKNMSESPEKVPETSPEVVTKAEKYPEKQPELESSEVSESATALYFEPDKKQTTVPEKQPMPEKTPEPLPLDEPLAENNIETAPEKMAEPVPEAVKLSVQAAPEPVTQPESEDVKLLEEKEPGESEKQAESGVVLAVVPEMPAESKTVQEAEADKQIEAEIVPEPKKPVEAETVMEEKLVEAEIVKEVESEKRAAGEADAVEQQKAEVVEQIPAPGTLSFAFLEHEQTKATLRTSRTLIILRGLPGSGKSLLARAIADNYQGLCTVCCADDHGVKPESPEASADGYKAFDDAVVACCSVGTSAQVIVVDDTNHTHDRLARLGEVAEQHRLVAMFLEPRTEWSRDLPQLAKRTQRGLEEAQIQAMKVPLEETSLPLFFGWFLLPGIQDKVRCTSMDFLKTLDTLEAFKKHLPDFTVEAEKEVDLEQYFQANGVLHCTTKFCDYGKAEGAKEYADKLAVKELYGSAFELSLSALFVTPRTVGARVSLSEDQLTLWPADAEEVVSVVPAAATLPAGSRAHITLGCAEGVEPQQTGFDLLEILALQQEGQEGELVEEMELGSLAYYGKGRWLLSLREPISAQACFSSLYGPKKADSTKKDGDKKKKQKCTIL</sequence>
<dbReference type="GO" id="GO:0004113">
    <property type="term" value="F:2',3'-cyclic-nucleotide 3'-phosphodiesterase activity"/>
    <property type="evidence" value="ECO:0007669"/>
    <property type="project" value="UniProtKB-EC"/>
</dbReference>
<dbReference type="Ensembl" id="ENSOKIT00005109395.1">
    <property type="protein sequence ID" value="ENSOKIP00005102106.1"/>
    <property type="gene ID" value="ENSOKIG00005044907.1"/>
</dbReference>
<feature type="region of interest" description="Disordered" evidence="16">
    <location>
        <begin position="174"/>
        <end position="205"/>
    </location>
</feature>
<dbReference type="GO" id="GO:0003723">
    <property type="term" value="F:RNA binding"/>
    <property type="evidence" value="ECO:0007669"/>
    <property type="project" value="UniProtKB-KW"/>
</dbReference>
<comment type="subunit">
    <text evidence="5">Exists as monomers and homodimers.</text>
</comment>
<evidence type="ECO:0000256" key="14">
    <source>
        <dbReference type="ARBA" id="ARBA00023289"/>
    </source>
</evidence>
<evidence type="ECO:0000256" key="8">
    <source>
        <dbReference type="ARBA" id="ARBA00022481"/>
    </source>
</evidence>
<dbReference type="GO" id="GO:0016020">
    <property type="term" value="C:membrane"/>
    <property type="evidence" value="ECO:0007669"/>
    <property type="project" value="UniProtKB-SubCell"/>
</dbReference>
<dbReference type="Proteomes" id="UP000694557">
    <property type="component" value="Unassembled WGS sequence"/>
</dbReference>
<evidence type="ECO:0000256" key="3">
    <source>
        <dbReference type="ARBA" id="ARBA00004635"/>
    </source>
</evidence>
<dbReference type="SMART" id="SM00382">
    <property type="entry name" value="AAA"/>
    <property type="match status" value="1"/>
</dbReference>
<comment type="subcellular location">
    <subcellularLocation>
        <location evidence="2">Melanosome</location>
    </subcellularLocation>
    <subcellularLocation>
        <location evidence="3">Membrane</location>
        <topology evidence="3">Lipid-anchor</topology>
    </subcellularLocation>
</comment>
<feature type="region of interest" description="Disordered" evidence="16">
    <location>
        <begin position="661"/>
        <end position="681"/>
    </location>
</feature>
<evidence type="ECO:0000313" key="18">
    <source>
        <dbReference type="Ensembl" id="ENSOKIP00005102106.1"/>
    </source>
</evidence>
<feature type="compositionally biased region" description="Basic and acidic residues" evidence="16">
    <location>
        <begin position="93"/>
        <end position="104"/>
    </location>
</feature>
<feature type="domain" description="AAA+ ATPase" evidence="17">
    <location>
        <begin position="308"/>
        <end position="489"/>
    </location>
</feature>
<evidence type="ECO:0000256" key="15">
    <source>
        <dbReference type="ARBA" id="ARBA00045937"/>
    </source>
</evidence>
<keyword evidence="14" id="KW-0636">Prenylation</keyword>
<dbReference type="SUPFAM" id="SSF52540">
    <property type="entry name" value="P-loop containing nucleoside triphosphate hydrolases"/>
    <property type="match status" value="1"/>
</dbReference>
<keyword evidence="13" id="KW-0449">Lipoprotein</keyword>
<evidence type="ECO:0000256" key="6">
    <source>
        <dbReference type="ARBA" id="ARBA00012317"/>
    </source>
</evidence>
<proteinExistence type="inferred from homology"/>
<dbReference type="Pfam" id="PF13671">
    <property type="entry name" value="AAA_33"/>
    <property type="match status" value="1"/>
</dbReference>
<dbReference type="InterPro" id="IPR003593">
    <property type="entry name" value="AAA+_ATPase"/>
</dbReference>
<dbReference type="Gene3D" id="3.90.1740.10">
    <property type="entry name" value="2',3'-cyclic nucleotide 3'-phosphodiesterase superfamily"/>
    <property type="match status" value="1"/>
</dbReference>
<reference evidence="18" key="2">
    <citation type="submission" date="2025-09" db="UniProtKB">
        <authorList>
            <consortium name="Ensembl"/>
        </authorList>
    </citation>
    <scope>IDENTIFICATION</scope>
</reference>
<dbReference type="SUPFAM" id="SSF55144">
    <property type="entry name" value="LigT-like"/>
    <property type="match status" value="1"/>
</dbReference>
<evidence type="ECO:0000256" key="5">
    <source>
        <dbReference type="ARBA" id="ARBA00011781"/>
    </source>
</evidence>
<evidence type="ECO:0000256" key="2">
    <source>
        <dbReference type="ARBA" id="ARBA00004223"/>
    </source>
</evidence>
<dbReference type="EC" id="3.1.4.37" evidence="6"/>
<dbReference type="Gene3D" id="3.40.50.300">
    <property type="entry name" value="P-loop containing nucleotide triphosphate hydrolases"/>
    <property type="match status" value="1"/>
</dbReference>
<evidence type="ECO:0000256" key="10">
    <source>
        <dbReference type="ARBA" id="ARBA00022801"/>
    </source>
</evidence>
<protein>
    <recommendedName>
        <fullName evidence="7">2',3'-cyclic-nucleotide 3'-phosphodiesterase</fullName>
        <ecNumber evidence="6">3.1.4.37</ecNumber>
    </recommendedName>
</protein>
<evidence type="ECO:0000256" key="16">
    <source>
        <dbReference type="SAM" id="MobiDB-lite"/>
    </source>
</evidence>
<dbReference type="GO" id="GO:0042470">
    <property type="term" value="C:melanosome"/>
    <property type="evidence" value="ECO:0007669"/>
    <property type="project" value="UniProtKB-SubCell"/>
</dbReference>
<reference evidence="18" key="1">
    <citation type="submission" date="2025-08" db="UniProtKB">
        <authorList>
            <consortium name="Ensembl"/>
        </authorList>
    </citation>
    <scope>IDENTIFICATION</scope>
</reference>
<keyword evidence="8" id="KW-0488">Methylation</keyword>
<feature type="compositionally biased region" description="Basic and acidic residues" evidence="16">
    <location>
        <begin position="68"/>
        <end position="85"/>
    </location>
</feature>
<dbReference type="GO" id="GO:0009214">
    <property type="term" value="P:cyclic nucleotide catabolic process"/>
    <property type="evidence" value="ECO:0007669"/>
    <property type="project" value="InterPro"/>
</dbReference>
<dbReference type="GeneTree" id="ENSGT00510000048410"/>
<keyword evidence="19" id="KW-1185">Reference proteome</keyword>
<organism evidence="18 19">
    <name type="scientific">Oncorhynchus kisutch</name>
    <name type="common">Coho salmon</name>
    <name type="synonym">Salmo kisutch</name>
    <dbReference type="NCBI Taxonomy" id="8019"/>
    <lineage>
        <taxon>Eukaryota</taxon>
        <taxon>Metazoa</taxon>
        <taxon>Chordata</taxon>
        <taxon>Craniata</taxon>
        <taxon>Vertebrata</taxon>
        <taxon>Euteleostomi</taxon>
        <taxon>Actinopterygii</taxon>
        <taxon>Neopterygii</taxon>
        <taxon>Teleostei</taxon>
        <taxon>Protacanthopterygii</taxon>
        <taxon>Salmoniformes</taxon>
        <taxon>Salmonidae</taxon>
        <taxon>Salmoninae</taxon>
        <taxon>Oncorhynchus</taxon>
    </lineage>
</organism>
<dbReference type="InterPro" id="IPR008431">
    <property type="entry name" value="CNPase"/>
</dbReference>
<dbReference type="InterPro" id="IPR027417">
    <property type="entry name" value="P-loop_NTPase"/>
</dbReference>
<feature type="compositionally biased region" description="Polar residues" evidence="16">
    <location>
        <begin position="1"/>
        <end position="12"/>
    </location>
</feature>
<keyword evidence="9" id="KW-0597">Phosphoprotein</keyword>
<dbReference type="PANTHER" id="PTHR10156:SF0">
    <property type="entry name" value="2',3'-CYCLIC-NUCLEOTIDE 3'-PHOSPHODIESTERASE"/>
    <property type="match status" value="1"/>
</dbReference>
<keyword evidence="11" id="KW-0694">RNA-binding</keyword>
<dbReference type="AlphaFoldDB" id="A0A8C7KMD5"/>
<feature type="compositionally biased region" description="Basic and acidic residues" evidence="16">
    <location>
        <begin position="661"/>
        <end position="672"/>
    </location>
</feature>
<comment type="function">
    <text evidence="15">Catalyzes the formation of 2'-nucleotide products from 2',3'-cyclic substrates. May participate in RNA metabolism in the myelinating cell, CNP is the third most abundant protein in central nervous system myelin.</text>
</comment>
<feature type="region of interest" description="Disordered" evidence="16">
    <location>
        <begin position="1"/>
        <end position="147"/>
    </location>
</feature>
<comment type="catalytic activity">
    <reaction evidence="1">
        <text>a nucleoside 2',3'-cyclic phosphate + H2O = a nucleoside 2'-phosphate + H(+)</text>
        <dbReference type="Rhea" id="RHEA:14489"/>
        <dbReference type="ChEBI" id="CHEBI:15377"/>
        <dbReference type="ChEBI" id="CHEBI:15378"/>
        <dbReference type="ChEBI" id="CHEBI:66954"/>
        <dbReference type="ChEBI" id="CHEBI:78552"/>
        <dbReference type="EC" id="3.1.4.37"/>
    </reaction>
</comment>
<dbReference type="InterPro" id="IPR047325">
    <property type="entry name" value="CNPase_cat"/>
</dbReference>
<evidence type="ECO:0000256" key="13">
    <source>
        <dbReference type="ARBA" id="ARBA00023288"/>
    </source>
</evidence>